<dbReference type="OrthoDB" id="266718at2759"/>
<dbReference type="GO" id="GO:0010200">
    <property type="term" value="P:response to chitin"/>
    <property type="evidence" value="ECO:0007669"/>
    <property type="project" value="UniProtKB-ARBA"/>
</dbReference>
<evidence type="ECO:0000256" key="2">
    <source>
        <dbReference type="ARBA" id="ARBA00006529"/>
    </source>
</evidence>
<evidence type="ECO:0000256" key="10">
    <source>
        <dbReference type="ARBA" id="ARBA00022840"/>
    </source>
</evidence>
<feature type="compositionally biased region" description="Low complexity" evidence="15">
    <location>
        <begin position="60"/>
        <end position="76"/>
    </location>
</feature>
<reference evidence="17" key="1">
    <citation type="journal article" date="2008" name="Science">
        <title>The Physcomitrella genome reveals evolutionary insights into the conquest of land by plants.</title>
        <authorList>
            <person name="Rensing S."/>
            <person name="Lang D."/>
            <person name="Zimmer A."/>
            <person name="Terry A."/>
            <person name="Salamov A."/>
            <person name="Shapiro H."/>
            <person name="Nishiyama T."/>
            <person name="Perroud P.-F."/>
            <person name="Lindquist E."/>
            <person name="Kamisugi Y."/>
            <person name="Tanahashi T."/>
            <person name="Sakakibara K."/>
            <person name="Fujita T."/>
            <person name="Oishi K."/>
            <person name="Shin-I T."/>
            <person name="Kuroki Y."/>
            <person name="Toyoda A."/>
            <person name="Suzuki Y."/>
            <person name="Hashimoto A."/>
            <person name="Yamaguchi K."/>
            <person name="Sugano A."/>
            <person name="Kohara Y."/>
            <person name="Fujiyama A."/>
            <person name="Anterola A."/>
            <person name="Aoki S."/>
            <person name="Ashton N."/>
            <person name="Barbazuk W.B."/>
            <person name="Barker E."/>
            <person name="Bennetzen J."/>
            <person name="Bezanilla M."/>
            <person name="Blankenship R."/>
            <person name="Cho S.H."/>
            <person name="Dutcher S."/>
            <person name="Estelle M."/>
            <person name="Fawcett J.A."/>
            <person name="Gundlach H."/>
            <person name="Hanada K."/>
            <person name="Heyl A."/>
            <person name="Hicks K.A."/>
            <person name="Hugh J."/>
            <person name="Lohr M."/>
            <person name="Mayer K."/>
            <person name="Melkozernov A."/>
            <person name="Murata T."/>
            <person name="Nelson D."/>
            <person name="Pils B."/>
            <person name="Prigge M."/>
            <person name="Reiss B."/>
            <person name="Renner T."/>
            <person name="Rombauts S."/>
            <person name="Rushton P."/>
            <person name="Sanderfoot A."/>
            <person name="Schween G."/>
            <person name="Shiu S.-H."/>
            <person name="Stueber K."/>
            <person name="Theodoulou F.L."/>
            <person name="Tu H."/>
            <person name="Van de Peer Y."/>
            <person name="Verrier P.J."/>
            <person name="Waters E."/>
            <person name="Wood A."/>
            <person name="Yang L."/>
            <person name="Cove D."/>
            <person name="Cuming A."/>
            <person name="Hasebe M."/>
            <person name="Lucas S."/>
            <person name="Mishler D.B."/>
            <person name="Reski R."/>
            <person name="Grigoriev I."/>
            <person name="Quatrano R.S."/>
            <person name="Boore J.L."/>
        </authorList>
    </citation>
    <scope>NUCLEOTIDE SEQUENCE [LARGE SCALE GENOMIC DNA]</scope>
</reference>
<evidence type="ECO:0000259" key="16">
    <source>
        <dbReference type="PROSITE" id="PS50011"/>
    </source>
</evidence>
<comment type="catalytic activity">
    <reaction evidence="13">
        <text>L-seryl-[protein] + ATP = O-phospho-L-seryl-[protein] + ADP + H(+)</text>
        <dbReference type="Rhea" id="RHEA:17989"/>
        <dbReference type="Rhea" id="RHEA-COMP:9863"/>
        <dbReference type="Rhea" id="RHEA-COMP:11604"/>
        <dbReference type="ChEBI" id="CHEBI:15378"/>
        <dbReference type="ChEBI" id="CHEBI:29999"/>
        <dbReference type="ChEBI" id="CHEBI:30616"/>
        <dbReference type="ChEBI" id="CHEBI:83421"/>
        <dbReference type="ChEBI" id="CHEBI:456216"/>
        <dbReference type="EC" id="2.7.11.25"/>
    </reaction>
</comment>
<feature type="region of interest" description="Disordered" evidence="15">
    <location>
        <begin position="325"/>
        <end position="348"/>
    </location>
</feature>
<dbReference type="InterPro" id="IPR008271">
    <property type="entry name" value="Ser/Thr_kinase_AS"/>
</dbReference>
<evidence type="ECO:0000256" key="6">
    <source>
        <dbReference type="ARBA" id="ARBA00022679"/>
    </source>
</evidence>
<keyword evidence="10 14" id="KW-0067">ATP-binding</keyword>
<comment type="similarity">
    <text evidence="2">Belongs to the protein kinase superfamily. STE Ser/Thr protein kinase family. MAP kinase kinase kinase subfamily.</text>
</comment>
<dbReference type="GO" id="GO:0006952">
    <property type="term" value="P:defense response"/>
    <property type="evidence" value="ECO:0007669"/>
    <property type="project" value="UniProtKB-KW"/>
</dbReference>
<organism evidence="17">
    <name type="scientific">Physcomitrium patens</name>
    <name type="common">Spreading-leaved earth moss</name>
    <name type="synonym">Physcomitrella patens</name>
    <dbReference type="NCBI Taxonomy" id="3218"/>
    <lineage>
        <taxon>Eukaryota</taxon>
        <taxon>Viridiplantae</taxon>
        <taxon>Streptophyta</taxon>
        <taxon>Embryophyta</taxon>
        <taxon>Bryophyta</taxon>
        <taxon>Bryophytina</taxon>
        <taxon>Bryopsida</taxon>
        <taxon>Funariidae</taxon>
        <taxon>Funariales</taxon>
        <taxon>Funariaceae</taxon>
        <taxon>Physcomitrium</taxon>
    </lineage>
</organism>
<feature type="region of interest" description="Disordered" evidence="15">
    <location>
        <begin position="1"/>
        <end position="81"/>
    </location>
</feature>
<dbReference type="Pfam" id="PF00069">
    <property type="entry name" value="Pkinase"/>
    <property type="match status" value="1"/>
</dbReference>
<evidence type="ECO:0000256" key="4">
    <source>
        <dbReference type="ARBA" id="ARBA00022475"/>
    </source>
</evidence>
<evidence type="ECO:0000256" key="12">
    <source>
        <dbReference type="ARBA" id="ARBA00047559"/>
    </source>
</evidence>
<dbReference type="PROSITE" id="PS00107">
    <property type="entry name" value="PROTEIN_KINASE_ATP"/>
    <property type="match status" value="1"/>
</dbReference>
<feature type="compositionally biased region" description="Low complexity" evidence="15">
    <location>
        <begin position="715"/>
        <end position="729"/>
    </location>
</feature>
<dbReference type="STRING" id="3218.A0A2K1JVN0"/>
<evidence type="ECO:0000256" key="11">
    <source>
        <dbReference type="ARBA" id="ARBA00023136"/>
    </source>
</evidence>
<dbReference type="GO" id="GO:0004709">
    <property type="term" value="F:MAP kinase kinase kinase activity"/>
    <property type="evidence" value="ECO:0007669"/>
    <property type="project" value="UniProtKB-EC"/>
</dbReference>
<protein>
    <recommendedName>
        <fullName evidence="3">mitogen-activated protein kinase kinase kinase</fullName>
        <ecNumber evidence="3">2.7.11.25</ecNumber>
    </recommendedName>
</protein>
<dbReference type="EC" id="2.7.11.25" evidence="3"/>
<evidence type="ECO:0000256" key="1">
    <source>
        <dbReference type="ARBA" id="ARBA00004236"/>
    </source>
</evidence>
<evidence type="ECO:0000256" key="5">
    <source>
        <dbReference type="ARBA" id="ARBA00022527"/>
    </source>
</evidence>
<feature type="region of interest" description="Disordered" evidence="15">
    <location>
        <begin position="706"/>
        <end position="764"/>
    </location>
</feature>
<feature type="compositionally biased region" description="Polar residues" evidence="15">
    <location>
        <begin position="752"/>
        <end position="764"/>
    </location>
</feature>
<feature type="compositionally biased region" description="Basic and acidic residues" evidence="15">
    <location>
        <begin position="136"/>
        <end position="145"/>
    </location>
</feature>
<dbReference type="PROSITE" id="PS00108">
    <property type="entry name" value="PROTEIN_KINASE_ST"/>
    <property type="match status" value="1"/>
</dbReference>
<reference evidence="17" key="2">
    <citation type="journal article" date="2018" name="Plant J.">
        <title>The Physcomitrella patens chromosome-scale assembly reveals moss genome structure and evolution.</title>
        <authorList>
            <person name="Lang D."/>
            <person name="Ullrich K.K."/>
            <person name="Murat F."/>
            <person name="Fuchs J."/>
            <person name="Jenkins J."/>
            <person name="Haas F.B."/>
            <person name="Piednoel M."/>
            <person name="Gundlach H."/>
            <person name="Van Bel M."/>
            <person name="Meyberg R."/>
            <person name="Vives C."/>
            <person name="Morata J."/>
            <person name="Symeonidi A."/>
            <person name="Hiss M."/>
            <person name="Muchero W."/>
            <person name="Kamisugi Y."/>
            <person name="Saleh O."/>
            <person name="Blanc G."/>
            <person name="Decker E.L."/>
            <person name="van Gessel N."/>
            <person name="Grimwood J."/>
            <person name="Hayes R.D."/>
            <person name="Graham S.W."/>
            <person name="Gunter L.E."/>
            <person name="McDaniel S.F."/>
            <person name="Hoernstein S.N.W."/>
            <person name="Larsson A."/>
            <person name="Li F.W."/>
            <person name="Perroud P.F."/>
            <person name="Phillips J."/>
            <person name="Ranjan P."/>
            <person name="Rokshar D.S."/>
            <person name="Rothfels C.J."/>
            <person name="Schneider L."/>
            <person name="Shu S."/>
            <person name="Stevenson D.W."/>
            <person name="Thummler F."/>
            <person name="Tillich M."/>
            <person name="Villarreal Aguilar J.C."/>
            <person name="Widiez T."/>
            <person name="Wong G.K."/>
            <person name="Wymore A."/>
            <person name="Zhang Y."/>
            <person name="Zimmer A.D."/>
            <person name="Quatrano R.S."/>
            <person name="Mayer K.F.X."/>
            <person name="Goodstein D."/>
            <person name="Casacuberta J.M."/>
            <person name="Vandepoele K."/>
            <person name="Reski R."/>
            <person name="Cuming A.C."/>
            <person name="Tuskan G.A."/>
            <person name="Maumus F."/>
            <person name="Salse J."/>
            <person name="Schmutz J."/>
            <person name="Rensing S.A."/>
        </authorList>
    </citation>
    <scope>NUCLEOTIDE SEQUENCE [LARGE SCALE GENOMIC DNA]</scope>
</reference>
<comment type="caution">
    <text evidence="17">The sequence shown here is derived from an EMBL/GenBank/DDBJ whole genome shotgun (WGS) entry which is preliminary data.</text>
</comment>
<dbReference type="InterPro" id="IPR011009">
    <property type="entry name" value="Kinase-like_dom_sf"/>
</dbReference>
<dbReference type="SMR" id="A0A2K1JVN0"/>
<dbReference type="GO" id="GO:0005524">
    <property type="term" value="F:ATP binding"/>
    <property type="evidence" value="ECO:0007669"/>
    <property type="project" value="UniProtKB-UniRule"/>
</dbReference>
<keyword evidence="11" id="KW-0472">Membrane</keyword>
<keyword evidence="5" id="KW-0723">Serine/threonine-protein kinase</keyword>
<keyword evidence="9" id="KW-0611">Plant defense</keyword>
<feature type="region of interest" description="Disordered" evidence="15">
    <location>
        <begin position="360"/>
        <end position="392"/>
    </location>
</feature>
<dbReference type="InterPro" id="IPR050538">
    <property type="entry name" value="MAP_kinase_kinase_kinase"/>
</dbReference>
<dbReference type="PANTHER" id="PTHR48016">
    <property type="entry name" value="MAP KINASE KINASE KINASE SSK2-RELATED-RELATED"/>
    <property type="match status" value="1"/>
</dbReference>
<dbReference type="PANTHER" id="PTHR48016:SF29">
    <property type="entry name" value="MITOGEN-ACTIVATED PROTEIN KINASE KINASE KINASE 1-RELATED"/>
    <property type="match status" value="1"/>
</dbReference>
<dbReference type="Gene3D" id="1.10.510.10">
    <property type="entry name" value="Transferase(Phosphotransferase) domain 1"/>
    <property type="match status" value="1"/>
</dbReference>
<feature type="binding site" evidence="14">
    <location>
        <position position="459"/>
    </location>
    <ligand>
        <name>ATP</name>
        <dbReference type="ChEBI" id="CHEBI:30616"/>
    </ligand>
</feature>
<comment type="subcellular location">
    <subcellularLocation>
        <location evidence="1">Cell membrane</location>
    </subcellularLocation>
</comment>
<dbReference type="InterPro" id="IPR000719">
    <property type="entry name" value="Prot_kinase_dom"/>
</dbReference>
<evidence type="ECO:0000256" key="3">
    <source>
        <dbReference type="ARBA" id="ARBA00012406"/>
    </source>
</evidence>
<dbReference type="PROSITE" id="PS50011">
    <property type="entry name" value="PROTEIN_KINASE_DOM"/>
    <property type="match status" value="1"/>
</dbReference>
<dbReference type="EMBL" id="ABEU02000011">
    <property type="protein sequence ID" value="PNR45582.1"/>
    <property type="molecule type" value="Genomic_DNA"/>
</dbReference>
<dbReference type="AlphaFoldDB" id="A0A2K1JVN0"/>
<feature type="region of interest" description="Disordered" evidence="15">
    <location>
        <begin position="120"/>
        <end position="260"/>
    </location>
</feature>
<feature type="domain" description="Protein kinase" evidence="16">
    <location>
        <begin position="431"/>
        <end position="684"/>
    </location>
</feature>
<dbReference type="SUPFAM" id="SSF56112">
    <property type="entry name" value="Protein kinase-like (PK-like)"/>
    <property type="match status" value="1"/>
</dbReference>
<feature type="compositionally biased region" description="Low complexity" evidence="15">
    <location>
        <begin position="125"/>
        <end position="135"/>
    </location>
</feature>
<evidence type="ECO:0000256" key="8">
    <source>
        <dbReference type="ARBA" id="ARBA00022777"/>
    </source>
</evidence>
<dbReference type="FunFam" id="1.10.510.10:FF:000359">
    <property type="entry name" value="Mitogen-activated protein kinase 1, putative, expressed"/>
    <property type="match status" value="1"/>
</dbReference>
<feature type="compositionally biased region" description="Polar residues" evidence="15">
    <location>
        <begin position="184"/>
        <end position="201"/>
    </location>
</feature>
<accession>A0A2K1JVN0</accession>
<proteinExistence type="inferred from homology"/>
<keyword evidence="7 14" id="KW-0547">Nucleotide-binding</keyword>
<evidence type="ECO:0000313" key="17">
    <source>
        <dbReference type="EMBL" id="PNR45582.1"/>
    </source>
</evidence>
<evidence type="ECO:0000256" key="9">
    <source>
        <dbReference type="ARBA" id="ARBA00022821"/>
    </source>
</evidence>
<evidence type="ECO:0000256" key="13">
    <source>
        <dbReference type="ARBA" id="ARBA00048329"/>
    </source>
</evidence>
<keyword evidence="4" id="KW-1003">Cell membrane</keyword>
<comment type="catalytic activity">
    <reaction evidence="12">
        <text>L-threonyl-[protein] + ATP = O-phospho-L-threonyl-[protein] + ADP + H(+)</text>
        <dbReference type="Rhea" id="RHEA:46608"/>
        <dbReference type="Rhea" id="RHEA-COMP:11060"/>
        <dbReference type="Rhea" id="RHEA-COMP:11605"/>
        <dbReference type="ChEBI" id="CHEBI:15378"/>
        <dbReference type="ChEBI" id="CHEBI:30013"/>
        <dbReference type="ChEBI" id="CHEBI:30616"/>
        <dbReference type="ChEBI" id="CHEBI:61977"/>
        <dbReference type="ChEBI" id="CHEBI:456216"/>
        <dbReference type="EC" id="2.7.11.25"/>
    </reaction>
</comment>
<keyword evidence="8" id="KW-0418">Kinase</keyword>
<evidence type="ECO:0000256" key="15">
    <source>
        <dbReference type="SAM" id="MobiDB-lite"/>
    </source>
</evidence>
<dbReference type="InterPro" id="IPR017441">
    <property type="entry name" value="Protein_kinase_ATP_BS"/>
</dbReference>
<evidence type="ECO:0000256" key="7">
    <source>
        <dbReference type="ARBA" id="ARBA00022741"/>
    </source>
</evidence>
<dbReference type="SMART" id="SM00220">
    <property type="entry name" value="S_TKc"/>
    <property type="match status" value="1"/>
</dbReference>
<feature type="compositionally biased region" description="Gly residues" evidence="15">
    <location>
        <begin position="14"/>
        <end position="30"/>
    </location>
</feature>
<dbReference type="GO" id="GO:0005886">
    <property type="term" value="C:plasma membrane"/>
    <property type="evidence" value="ECO:0007669"/>
    <property type="project" value="UniProtKB-SubCell"/>
</dbReference>
<keyword evidence="6" id="KW-0808">Transferase</keyword>
<evidence type="ECO:0000256" key="14">
    <source>
        <dbReference type="PROSITE-ProRule" id="PRU10141"/>
    </source>
</evidence>
<name>A0A2K1JVN0_PHYPA</name>
<sequence length="764" mass="83151">MVEERGSSRSSRGGSWGSGEDGGSSHGGKGVPKLSRTVAKKIHKYDVSADHSDYEDDGSVHSTSSSGSRRNPLSKSIIQQQSFRVGANFEEDLKTLYELIGVSKPADLAISASDWQSRGKSIAYSQPLSSPSLSQEHGEASHSNDLKPSIIDFRSEAPAASPRELPVAPVKLDAHERMTYRSDYVNSQPQNHYGRKNSPSQRSPPPESFPAFDSSPSRLGREGYGLHRMQSDPVMPTLGALSPLGTGNAHPESAGSTATRRWSFDLVPGNHEGDYANMSQVVRDNLPSAAVAMPKNGLVRRSPIIRDPNRSNSSVSNPYAQRQYPNLAEEAESSAKPESSAIPDSSAMPELPAKLESTAVPELSAKPESNAKPESEPEQDSSVEARTEHYGSVRKSKIPSALIIDKFEEPSIVSTGRSPGVVSKRPPWDTWFKGDFIGSGTFGSVYEGIDNNGMFFAVKEVSLKDQGKVGQEAIKQLEHEIALLSDIQHPNIVQYLGTERDDEKLYIFLELVSKGSLASLYKKYYFVYDQVRAYTKQILSGLKYLHDRKIIHRDIKCANILVDTNGVVKLADFGMAKQVDKLGLLKSFMGSAHWMAPEVVNPKRQYNFLADIWSLGCTVLEMATGDAPFGELECHSVLWKVGNGEGPLIPDDLEDEMKDFISKCLEVTVGNRPTCDMLLTHPFITGEPMTGPVKLVPMPELSTISEERSIDVSESPSIATSSQSGSSPSVAGDAVSPASVAVRPRSMRTLRSEFSMSSPESIAS</sequence>
<gene>
    <name evidence="17" type="ORF">PHYPA_015353</name>
</gene>